<evidence type="ECO:0000313" key="3">
    <source>
        <dbReference type="EMBL" id="CAL1537994.1"/>
    </source>
</evidence>
<feature type="compositionally biased region" description="Acidic residues" evidence="1">
    <location>
        <begin position="642"/>
        <end position="666"/>
    </location>
</feature>
<feature type="compositionally biased region" description="Acidic residues" evidence="1">
    <location>
        <begin position="709"/>
        <end position="718"/>
    </location>
</feature>
<proteinExistence type="predicted"/>
<feature type="chain" id="PRO_5043629114" evidence="2">
    <location>
        <begin position="18"/>
        <end position="933"/>
    </location>
</feature>
<evidence type="ECO:0000256" key="2">
    <source>
        <dbReference type="SAM" id="SignalP"/>
    </source>
</evidence>
<feature type="signal peptide" evidence="2">
    <location>
        <begin position="1"/>
        <end position="17"/>
    </location>
</feature>
<feature type="compositionally biased region" description="Basic and acidic residues" evidence="1">
    <location>
        <begin position="777"/>
        <end position="792"/>
    </location>
</feature>
<evidence type="ECO:0000256" key="1">
    <source>
        <dbReference type="SAM" id="MobiDB-lite"/>
    </source>
</evidence>
<keyword evidence="4" id="KW-1185">Reference proteome</keyword>
<feature type="compositionally biased region" description="Basic and acidic residues" evidence="1">
    <location>
        <begin position="676"/>
        <end position="690"/>
    </location>
</feature>
<feature type="region of interest" description="Disordered" evidence="1">
    <location>
        <begin position="358"/>
        <end position="530"/>
    </location>
</feature>
<sequence>MKHFLLVLSISFSVVAGIVQSGYALPAPDDVCINTLTPPTNARGVNRVSRNSDAPLYRLHFNENIASDGGRHVGPEAYHVHVSIANELLAFDSAKVQVSAQGSCGTGSLKFDQLDFIEVRQKEDRCPRLLHTAKKRPMTELPSLLWTPPSCGCVVFKVLVVEEANIYFADNEETRNGPLTWTVCVEKRVTREHFLEALCMAPDRHRSSQILSNQAFLTRHRLDSQTLNRYSVEMALELRRSDNKVCCNKPKHKDKMTCFDNVRRHRIDRFCGDGIPDLNFVTFRSSFMREREQQCCFILGEHRYQCFGANSDLKSGTNDTYLDYSLDDTDPANDLAIFVFPKDLDVLQVIKSVNFGGKHNTENSTDISGKRGIKKTSAEDVRKAHGLTPEISKTDDESVSPDVASVAPLSSRERKEKPKQAESKRRDTRPGDLHASSAAVQRVSSAEQRRSNRRRGGSAAETKKASQEMADSTKKSGRQRRNSREEVAGLGGLSGNRKIAPRSSSEKRMTARTSAERAITDTFGDKDLDEDLEDQGGSSIEGQLLKYKKQILRLRLKTVCCKAGASAGKFVYSRTSLRARNECGHSGEKYLSRNHQDTGMKICRDQFMLCCTEKAVSGPSMTSNEFRASPFMLFDNQGRTEVEEDDLEDDHQETPVENENDHDQEELYGQTPDVEGTAKERESQTMRPDNETQVTTPDEELDGPRQFDEMDNAEESVDVLDRSEPAPEKQKLRSRGDEEVDAYDERDFSATIDDKTDDDIEDGLHRRKGHTSLKNKAFKDRETKKESRERTGSVKPGLVEVRGSKNDRRGSQVGGSTRTRGGSSRSSRQRSSRERASEELPPGRNSRSSRQRSSRERASEELPPVYSMYKPRAHIRDRHMGAMDSKEMAAAHGRTYTGTLDSKEMVEAFGKQEILAPARSGTKKKRRHLRQMI</sequence>
<dbReference type="AlphaFoldDB" id="A0AAV2HUW3"/>
<name>A0AAV2HUW3_LYMST</name>
<dbReference type="InterPro" id="IPR042307">
    <property type="entry name" value="Reeler_sf"/>
</dbReference>
<feature type="compositionally biased region" description="Basic and acidic residues" evidence="1">
    <location>
        <begin position="504"/>
        <end position="526"/>
    </location>
</feature>
<feature type="compositionally biased region" description="Basic and acidic residues" evidence="1">
    <location>
        <begin position="461"/>
        <end position="474"/>
    </location>
</feature>
<evidence type="ECO:0000313" key="4">
    <source>
        <dbReference type="Proteomes" id="UP001497497"/>
    </source>
</evidence>
<feature type="compositionally biased region" description="Basic and acidic residues" evidence="1">
    <location>
        <begin position="719"/>
        <end position="754"/>
    </location>
</feature>
<dbReference type="Proteomes" id="UP001497497">
    <property type="component" value="Unassembled WGS sequence"/>
</dbReference>
<protein>
    <submittedName>
        <fullName evidence="3">Uncharacterized protein</fullName>
    </submittedName>
</protein>
<feature type="compositionally biased region" description="Basic and acidic residues" evidence="1">
    <location>
        <begin position="411"/>
        <end position="432"/>
    </location>
</feature>
<organism evidence="3 4">
    <name type="scientific">Lymnaea stagnalis</name>
    <name type="common">Great pond snail</name>
    <name type="synonym">Helix stagnalis</name>
    <dbReference type="NCBI Taxonomy" id="6523"/>
    <lineage>
        <taxon>Eukaryota</taxon>
        <taxon>Metazoa</taxon>
        <taxon>Spiralia</taxon>
        <taxon>Lophotrochozoa</taxon>
        <taxon>Mollusca</taxon>
        <taxon>Gastropoda</taxon>
        <taxon>Heterobranchia</taxon>
        <taxon>Euthyneura</taxon>
        <taxon>Panpulmonata</taxon>
        <taxon>Hygrophila</taxon>
        <taxon>Lymnaeoidea</taxon>
        <taxon>Lymnaeidae</taxon>
        <taxon>Lymnaea</taxon>
    </lineage>
</organism>
<accession>A0AAV2HUW3</accession>
<feature type="compositionally biased region" description="Low complexity" evidence="1">
    <location>
        <begin position="814"/>
        <end position="826"/>
    </location>
</feature>
<feature type="region of interest" description="Disordered" evidence="1">
    <location>
        <begin position="641"/>
        <end position="872"/>
    </location>
</feature>
<reference evidence="3 4" key="1">
    <citation type="submission" date="2024-04" db="EMBL/GenBank/DDBJ databases">
        <authorList>
            <consortium name="Genoscope - CEA"/>
            <person name="William W."/>
        </authorList>
    </citation>
    <scope>NUCLEOTIDE SEQUENCE [LARGE SCALE GENOMIC DNA]</scope>
</reference>
<feature type="compositionally biased region" description="Low complexity" evidence="1">
    <location>
        <begin position="435"/>
        <end position="446"/>
    </location>
</feature>
<dbReference type="Gene3D" id="2.60.40.4060">
    <property type="entry name" value="Reeler domain"/>
    <property type="match status" value="1"/>
</dbReference>
<comment type="caution">
    <text evidence="3">The sequence shown here is derived from an EMBL/GenBank/DDBJ whole genome shotgun (WGS) entry which is preliminary data.</text>
</comment>
<keyword evidence="2" id="KW-0732">Signal</keyword>
<gene>
    <name evidence="3" type="ORF">GSLYS_00011815001</name>
</gene>
<dbReference type="EMBL" id="CAXITT010000280">
    <property type="protein sequence ID" value="CAL1537994.1"/>
    <property type="molecule type" value="Genomic_DNA"/>
</dbReference>